<keyword evidence="3" id="KW-0804">Transcription</keyword>
<dbReference type="PANTHER" id="PTHR44846">
    <property type="entry name" value="MANNOSYL-D-GLYCERATE TRANSPORT/METABOLISM SYSTEM REPRESSOR MNGR-RELATED"/>
    <property type="match status" value="1"/>
</dbReference>
<protein>
    <submittedName>
        <fullName evidence="5">GntR family transcriptional regulator</fullName>
    </submittedName>
</protein>
<evidence type="ECO:0000256" key="3">
    <source>
        <dbReference type="ARBA" id="ARBA00023163"/>
    </source>
</evidence>
<accession>A0A2V4DR87</accession>
<dbReference type="InterPro" id="IPR000524">
    <property type="entry name" value="Tscrpt_reg_HTH_GntR"/>
</dbReference>
<dbReference type="PROSITE" id="PS50949">
    <property type="entry name" value="HTH_GNTR"/>
    <property type="match status" value="1"/>
</dbReference>
<keyword evidence="1" id="KW-0805">Transcription regulation</keyword>
<dbReference type="RefSeq" id="WP_110446944.1">
    <property type="nucleotide sequence ID" value="NZ_CP132381.1"/>
</dbReference>
<dbReference type="EMBL" id="QGLO01000002">
    <property type="protein sequence ID" value="PXY92852.1"/>
    <property type="molecule type" value="Genomic_DNA"/>
</dbReference>
<dbReference type="InterPro" id="IPR028978">
    <property type="entry name" value="Chorismate_lyase_/UTRA_dom_sf"/>
</dbReference>
<keyword evidence="6" id="KW-1185">Reference proteome</keyword>
<dbReference type="SMART" id="SM00345">
    <property type="entry name" value="HTH_GNTR"/>
    <property type="match status" value="1"/>
</dbReference>
<sequence length="240" mass="28230">MKKKDFIAQDLLGRIYQQLSFVNQKLPPERELAESYGVSRHTIRKALEKLLQIGIISVQKGSGAFINQQAKNNPLIYNSLTEKHYDQINSKLILFRKRRVQLEEKQTFNLTDDDYIWEFHRIRFVDGRGTQIEISKLPCRYFPDLKQKNIENSIQQYVLSKGYEISHYLTQYQAVAINRQESELLKCKKGMPAMKIINRCFLNNGAIYAISEIIDIHYTCTYITPFNKPNFELRLVDDKK</sequence>
<dbReference type="InterPro" id="IPR050679">
    <property type="entry name" value="Bact_HTH_transcr_reg"/>
</dbReference>
<dbReference type="InterPro" id="IPR036388">
    <property type="entry name" value="WH-like_DNA-bd_sf"/>
</dbReference>
<gene>
    <name evidence="5" type="ORF">DKK78_00320</name>
</gene>
<dbReference type="GO" id="GO:0003700">
    <property type="term" value="F:DNA-binding transcription factor activity"/>
    <property type="evidence" value="ECO:0007669"/>
    <property type="project" value="InterPro"/>
</dbReference>
<dbReference type="GO" id="GO:0003677">
    <property type="term" value="F:DNA binding"/>
    <property type="evidence" value="ECO:0007669"/>
    <property type="project" value="UniProtKB-KW"/>
</dbReference>
<dbReference type="CDD" id="cd07377">
    <property type="entry name" value="WHTH_GntR"/>
    <property type="match status" value="1"/>
</dbReference>
<dbReference type="SUPFAM" id="SSF64288">
    <property type="entry name" value="Chorismate lyase-like"/>
    <property type="match status" value="1"/>
</dbReference>
<evidence type="ECO:0000313" key="6">
    <source>
        <dbReference type="Proteomes" id="UP000247673"/>
    </source>
</evidence>
<name>A0A2V4DR87_9GAMM</name>
<keyword evidence="2" id="KW-0238">DNA-binding</keyword>
<dbReference type="Pfam" id="PF00392">
    <property type="entry name" value="GntR"/>
    <property type="match status" value="1"/>
</dbReference>
<dbReference type="OrthoDB" id="6626198at2"/>
<dbReference type="PRINTS" id="PR00035">
    <property type="entry name" value="HTHGNTR"/>
</dbReference>
<evidence type="ECO:0000256" key="1">
    <source>
        <dbReference type="ARBA" id="ARBA00023015"/>
    </source>
</evidence>
<dbReference type="PANTHER" id="PTHR44846:SF1">
    <property type="entry name" value="MANNOSYL-D-GLYCERATE TRANSPORT_METABOLISM SYSTEM REPRESSOR MNGR-RELATED"/>
    <property type="match status" value="1"/>
</dbReference>
<dbReference type="InterPro" id="IPR011663">
    <property type="entry name" value="UTRA"/>
</dbReference>
<dbReference type="Gene3D" id="1.10.10.10">
    <property type="entry name" value="Winged helix-like DNA-binding domain superfamily/Winged helix DNA-binding domain"/>
    <property type="match status" value="1"/>
</dbReference>
<proteinExistence type="predicted"/>
<evidence type="ECO:0000259" key="4">
    <source>
        <dbReference type="PROSITE" id="PS50949"/>
    </source>
</evidence>
<comment type="caution">
    <text evidence="5">The sequence shown here is derived from an EMBL/GenBank/DDBJ whole genome shotgun (WGS) entry which is preliminary data.</text>
</comment>
<dbReference type="InterPro" id="IPR036390">
    <property type="entry name" value="WH_DNA-bd_sf"/>
</dbReference>
<dbReference type="GO" id="GO:0045892">
    <property type="term" value="P:negative regulation of DNA-templated transcription"/>
    <property type="evidence" value="ECO:0007669"/>
    <property type="project" value="TreeGrafter"/>
</dbReference>
<dbReference type="Proteomes" id="UP000247673">
    <property type="component" value="Unassembled WGS sequence"/>
</dbReference>
<organism evidence="5 6">
    <name type="scientific">Gilliamella apis</name>
    <dbReference type="NCBI Taxonomy" id="1970738"/>
    <lineage>
        <taxon>Bacteria</taxon>
        <taxon>Pseudomonadati</taxon>
        <taxon>Pseudomonadota</taxon>
        <taxon>Gammaproteobacteria</taxon>
        <taxon>Orbales</taxon>
        <taxon>Orbaceae</taxon>
        <taxon>Gilliamella</taxon>
    </lineage>
</organism>
<reference evidence="5 6" key="1">
    <citation type="submission" date="2018-05" db="EMBL/GenBank/DDBJ databases">
        <title>Reference genomes for bee gut microbiota database.</title>
        <authorList>
            <person name="Ellegaard K.M."/>
        </authorList>
    </citation>
    <scope>NUCLEOTIDE SEQUENCE [LARGE SCALE GENOMIC DNA]</scope>
    <source>
        <strain evidence="5 6">ESL0172</strain>
    </source>
</reference>
<dbReference type="AlphaFoldDB" id="A0A2V4DR87"/>
<dbReference type="SMART" id="SM00866">
    <property type="entry name" value="UTRA"/>
    <property type="match status" value="1"/>
</dbReference>
<dbReference type="SUPFAM" id="SSF46785">
    <property type="entry name" value="Winged helix' DNA-binding domain"/>
    <property type="match status" value="1"/>
</dbReference>
<feature type="domain" description="HTH gntR-type" evidence="4">
    <location>
        <begin position="1"/>
        <end position="69"/>
    </location>
</feature>
<dbReference type="Pfam" id="PF07702">
    <property type="entry name" value="UTRA"/>
    <property type="match status" value="1"/>
</dbReference>
<dbReference type="Gene3D" id="3.40.1410.10">
    <property type="entry name" value="Chorismate lyase-like"/>
    <property type="match status" value="1"/>
</dbReference>
<evidence type="ECO:0000256" key="2">
    <source>
        <dbReference type="ARBA" id="ARBA00023125"/>
    </source>
</evidence>
<evidence type="ECO:0000313" key="5">
    <source>
        <dbReference type="EMBL" id="PXY92852.1"/>
    </source>
</evidence>